<protein>
    <recommendedName>
        <fullName evidence="4">Cell envelope-related transcriptional attenuator domain-containing protein</fullName>
    </recommendedName>
</protein>
<evidence type="ECO:0000259" key="4">
    <source>
        <dbReference type="Pfam" id="PF03816"/>
    </source>
</evidence>
<dbReference type="EMBL" id="BSUJ01000001">
    <property type="protein sequence ID" value="GMA18369.1"/>
    <property type="molecule type" value="Genomic_DNA"/>
</dbReference>
<evidence type="ECO:0000313" key="5">
    <source>
        <dbReference type="EMBL" id="GMA18369.1"/>
    </source>
</evidence>
<evidence type="ECO:0000256" key="2">
    <source>
        <dbReference type="SAM" id="MobiDB-lite"/>
    </source>
</evidence>
<evidence type="ECO:0000313" key="6">
    <source>
        <dbReference type="Proteomes" id="UP001157109"/>
    </source>
</evidence>
<dbReference type="Gene3D" id="3.40.630.190">
    <property type="entry name" value="LCP protein"/>
    <property type="match status" value="1"/>
</dbReference>
<feature type="region of interest" description="Disordered" evidence="2">
    <location>
        <begin position="65"/>
        <end position="85"/>
    </location>
</feature>
<feature type="region of interest" description="Disordered" evidence="2">
    <location>
        <begin position="1"/>
        <end position="21"/>
    </location>
</feature>
<dbReference type="PANTHER" id="PTHR33392">
    <property type="entry name" value="POLYISOPRENYL-TEICHOIC ACID--PEPTIDOGLYCAN TEICHOIC ACID TRANSFERASE TAGU"/>
    <property type="match status" value="1"/>
</dbReference>
<sequence>MEEPAAHPTPEGDPPRRARRRRHPVRNSFIVLASLLVLAVAAIGGYAWYLNDKVDHNVKREALLPGQSASSTPGSSGSSSASGTNVLSDTAEIRMNAKGQLVDGQDKPYVDELGNPIPVPVEIQQAFAKQGPGVITLPSKRLAQPSRAATQHDSLNYLVIGSDRRGSERGRSDVMVLVHVSSDRKRVDLFHFPRDLWTNISGIGHAKLNAAYGFGGTKKLIETIQPMVGVPIDHVALVDFQGFQKMTDAIGGVDVQVREASPGYPVGTMHMNGQQGLDFVRDRHDLAQGDMGRGQRQMDFIKAVLMKALQPSVLLNPSEFGAFLDAATTSLTVDQTFTTSAMRDVAFSLRNMSSSDIHTGTIPWSGVGMENRQSIVRPAPEQLAKLAEALRTDSLAGYVDNVSPKTGFGPTS</sequence>
<keyword evidence="3" id="KW-0472">Membrane</keyword>
<dbReference type="Proteomes" id="UP001157109">
    <property type="component" value="Unassembled WGS sequence"/>
</dbReference>
<evidence type="ECO:0000256" key="1">
    <source>
        <dbReference type="ARBA" id="ARBA00006068"/>
    </source>
</evidence>
<evidence type="ECO:0000256" key="3">
    <source>
        <dbReference type="SAM" id="Phobius"/>
    </source>
</evidence>
<accession>A0ABQ6HII0</accession>
<keyword evidence="3" id="KW-1133">Transmembrane helix</keyword>
<dbReference type="InterPro" id="IPR050922">
    <property type="entry name" value="LytR/CpsA/Psr_CW_biosynth"/>
</dbReference>
<name>A0ABQ6HII0_9MICO</name>
<dbReference type="RefSeq" id="WP_241443942.1">
    <property type="nucleotide sequence ID" value="NZ_BSUJ01000001.1"/>
</dbReference>
<feature type="domain" description="Cell envelope-related transcriptional attenuator" evidence="4">
    <location>
        <begin position="171"/>
        <end position="308"/>
    </location>
</feature>
<proteinExistence type="inferred from homology"/>
<dbReference type="InterPro" id="IPR004474">
    <property type="entry name" value="LytR_CpsA_psr"/>
</dbReference>
<gene>
    <name evidence="5" type="ORF">GCM10025862_03900</name>
</gene>
<feature type="compositionally biased region" description="Low complexity" evidence="2">
    <location>
        <begin position="65"/>
        <end position="84"/>
    </location>
</feature>
<feature type="transmembrane region" description="Helical" evidence="3">
    <location>
        <begin position="29"/>
        <end position="49"/>
    </location>
</feature>
<comment type="similarity">
    <text evidence="1">Belongs to the LytR/CpsA/Psr (LCP) family.</text>
</comment>
<keyword evidence="6" id="KW-1185">Reference proteome</keyword>
<organism evidence="5 6">
    <name type="scientific">Arsenicicoccus piscis</name>
    <dbReference type="NCBI Taxonomy" id="673954"/>
    <lineage>
        <taxon>Bacteria</taxon>
        <taxon>Bacillati</taxon>
        <taxon>Actinomycetota</taxon>
        <taxon>Actinomycetes</taxon>
        <taxon>Micrococcales</taxon>
        <taxon>Intrasporangiaceae</taxon>
        <taxon>Arsenicicoccus</taxon>
    </lineage>
</organism>
<dbReference type="PANTHER" id="PTHR33392:SF6">
    <property type="entry name" value="POLYISOPRENYL-TEICHOIC ACID--PEPTIDOGLYCAN TEICHOIC ACID TRANSFERASE TAGU"/>
    <property type="match status" value="1"/>
</dbReference>
<keyword evidence="3" id="KW-0812">Transmembrane</keyword>
<dbReference type="Pfam" id="PF03816">
    <property type="entry name" value="LytR_cpsA_psr"/>
    <property type="match status" value="1"/>
</dbReference>
<dbReference type="NCBIfam" id="TIGR00350">
    <property type="entry name" value="lytR_cpsA_psr"/>
    <property type="match status" value="1"/>
</dbReference>
<reference evidence="6" key="1">
    <citation type="journal article" date="2019" name="Int. J. Syst. Evol. Microbiol.">
        <title>The Global Catalogue of Microorganisms (GCM) 10K type strain sequencing project: providing services to taxonomists for standard genome sequencing and annotation.</title>
        <authorList>
            <consortium name="The Broad Institute Genomics Platform"/>
            <consortium name="The Broad Institute Genome Sequencing Center for Infectious Disease"/>
            <person name="Wu L."/>
            <person name="Ma J."/>
        </authorList>
    </citation>
    <scope>NUCLEOTIDE SEQUENCE [LARGE SCALE GENOMIC DNA]</scope>
    <source>
        <strain evidence="6">NBRC 105830</strain>
    </source>
</reference>
<comment type="caution">
    <text evidence="5">The sequence shown here is derived from an EMBL/GenBank/DDBJ whole genome shotgun (WGS) entry which is preliminary data.</text>
</comment>